<dbReference type="Gene3D" id="3.90.79.10">
    <property type="entry name" value="Nucleoside Triphosphate Pyrophosphohydrolase"/>
    <property type="match status" value="1"/>
</dbReference>
<proteinExistence type="inferred from homology"/>
<evidence type="ECO:0000259" key="4">
    <source>
        <dbReference type="PROSITE" id="PS51462"/>
    </source>
</evidence>
<comment type="caution">
    <text evidence="5">The sequence shown here is derived from an EMBL/GenBank/DDBJ whole genome shotgun (WGS) entry which is preliminary data.</text>
</comment>
<dbReference type="InterPro" id="IPR020476">
    <property type="entry name" value="Nudix_hydrolase"/>
</dbReference>
<name>A0ABT1S5H4_9FIRM</name>
<evidence type="ECO:0000313" key="6">
    <source>
        <dbReference type="Proteomes" id="UP001524478"/>
    </source>
</evidence>
<protein>
    <submittedName>
        <fullName evidence="5">NUDIX domain-containing protein</fullName>
    </submittedName>
</protein>
<evidence type="ECO:0000256" key="2">
    <source>
        <dbReference type="ARBA" id="ARBA00022801"/>
    </source>
</evidence>
<dbReference type="InterPro" id="IPR020084">
    <property type="entry name" value="NUDIX_hydrolase_CS"/>
</dbReference>
<dbReference type="InterPro" id="IPR000086">
    <property type="entry name" value="NUDIX_hydrolase_dom"/>
</dbReference>
<dbReference type="Pfam" id="PF00293">
    <property type="entry name" value="NUDIX"/>
    <property type="match status" value="1"/>
</dbReference>
<accession>A0ABT1S5H4</accession>
<dbReference type="EMBL" id="JANGAC010000001">
    <property type="protein sequence ID" value="MCQ4921713.1"/>
    <property type="molecule type" value="Genomic_DNA"/>
</dbReference>
<keyword evidence="6" id="KW-1185">Reference proteome</keyword>
<dbReference type="PROSITE" id="PS00893">
    <property type="entry name" value="NUDIX_BOX"/>
    <property type="match status" value="1"/>
</dbReference>
<comment type="cofactor">
    <cofactor evidence="1">
        <name>Mg(2+)</name>
        <dbReference type="ChEBI" id="CHEBI:18420"/>
    </cofactor>
</comment>
<dbReference type="PRINTS" id="PR00502">
    <property type="entry name" value="NUDIXFAMILY"/>
</dbReference>
<dbReference type="SUPFAM" id="SSF55811">
    <property type="entry name" value="Nudix"/>
    <property type="match status" value="1"/>
</dbReference>
<reference evidence="5 6" key="1">
    <citation type="submission" date="2022-06" db="EMBL/GenBank/DDBJ databases">
        <title>Isolation of gut microbiota from human fecal samples.</title>
        <authorList>
            <person name="Pamer E.G."/>
            <person name="Barat B."/>
            <person name="Waligurski E."/>
            <person name="Medina S."/>
            <person name="Paddock L."/>
            <person name="Mostad J."/>
        </authorList>
    </citation>
    <scope>NUCLEOTIDE SEQUENCE [LARGE SCALE GENOMIC DNA]</scope>
    <source>
        <strain evidence="5 6">DFI.7.95</strain>
    </source>
</reference>
<sequence>MRLTATGSVLLIKYLDNHSKSTKEFTDGFWVLPGGGVKKHETFEEAVKREIYEETGITNVNVKNCVFSRIIHAELRNIEQNLYYERYYVVETDDVEINIDNLTKNEIEVINKYKWWSINELKQTKDVVLPLSLKMHIDAALTSN</sequence>
<dbReference type="Proteomes" id="UP001524478">
    <property type="component" value="Unassembled WGS sequence"/>
</dbReference>
<evidence type="ECO:0000256" key="3">
    <source>
        <dbReference type="RuleBase" id="RU003476"/>
    </source>
</evidence>
<dbReference type="InterPro" id="IPR015797">
    <property type="entry name" value="NUDIX_hydrolase-like_dom_sf"/>
</dbReference>
<dbReference type="PANTHER" id="PTHR43046">
    <property type="entry name" value="GDP-MANNOSE MANNOSYL HYDROLASE"/>
    <property type="match status" value="1"/>
</dbReference>
<dbReference type="PANTHER" id="PTHR43046:SF14">
    <property type="entry name" value="MUTT_NUDIX FAMILY PROTEIN"/>
    <property type="match status" value="1"/>
</dbReference>
<dbReference type="PROSITE" id="PS51462">
    <property type="entry name" value="NUDIX"/>
    <property type="match status" value="1"/>
</dbReference>
<keyword evidence="2 3" id="KW-0378">Hydrolase</keyword>
<dbReference type="RefSeq" id="WP_256310192.1">
    <property type="nucleotide sequence ID" value="NZ_JANGAC010000001.1"/>
</dbReference>
<feature type="domain" description="Nudix hydrolase" evidence="4">
    <location>
        <begin position="1"/>
        <end position="141"/>
    </location>
</feature>
<gene>
    <name evidence="5" type="ORF">NE686_01330</name>
</gene>
<evidence type="ECO:0000313" key="5">
    <source>
        <dbReference type="EMBL" id="MCQ4921713.1"/>
    </source>
</evidence>
<evidence type="ECO:0000256" key="1">
    <source>
        <dbReference type="ARBA" id="ARBA00001946"/>
    </source>
</evidence>
<organism evidence="5 6">
    <name type="scientific">Tissierella carlieri</name>
    <dbReference type="NCBI Taxonomy" id="689904"/>
    <lineage>
        <taxon>Bacteria</taxon>
        <taxon>Bacillati</taxon>
        <taxon>Bacillota</taxon>
        <taxon>Tissierellia</taxon>
        <taxon>Tissierellales</taxon>
        <taxon>Tissierellaceae</taxon>
        <taxon>Tissierella</taxon>
    </lineage>
</organism>
<comment type="similarity">
    <text evidence="3">Belongs to the Nudix hydrolase family.</text>
</comment>